<keyword evidence="3" id="KW-1185">Reference proteome</keyword>
<feature type="compositionally biased region" description="Basic residues" evidence="1">
    <location>
        <begin position="299"/>
        <end position="310"/>
    </location>
</feature>
<feature type="region of interest" description="Disordered" evidence="1">
    <location>
        <begin position="296"/>
        <end position="321"/>
    </location>
</feature>
<evidence type="ECO:0000256" key="1">
    <source>
        <dbReference type="SAM" id="MobiDB-lite"/>
    </source>
</evidence>
<proteinExistence type="predicted"/>
<dbReference type="AlphaFoldDB" id="A0AAW0GJI4"/>
<accession>A0AAW0GJI4</accession>
<reference evidence="2 3" key="1">
    <citation type="submission" date="2022-09" db="EMBL/GenBank/DDBJ databases">
        <authorList>
            <person name="Palmer J.M."/>
        </authorList>
    </citation>
    <scope>NUCLEOTIDE SEQUENCE [LARGE SCALE GENOMIC DNA]</scope>
    <source>
        <strain evidence="2 3">DSM 7382</strain>
    </source>
</reference>
<gene>
    <name evidence="2" type="ORF">QCA50_007051</name>
</gene>
<evidence type="ECO:0000313" key="2">
    <source>
        <dbReference type="EMBL" id="KAK7690393.1"/>
    </source>
</evidence>
<evidence type="ECO:0000313" key="3">
    <source>
        <dbReference type="Proteomes" id="UP001385951"/>
    </source>
</evidence>
<organism evidence="2 3">
    <name type="scientific">Cerrena zonata</name>
    <dbReference type="NCBI Taxonomy" id="2478898"/>
    <lineage>
        <taxon>Eukaryota</taxon>
        <taxon>Fungi</taxon>
        <taxon>Dikarya</taxon>
        <taxon>Basidiomycota</taxon>
        <taxon>Agaricomycotina</taxon>
        <taxon>Agaricomycetes</taxon>
        <taxon>Polyporales</taxon>
        <taxon>Cerrenaceae</taxon>
        <taxon>Cerrena</taxon>
    </lineage>
</organism>
<comment type="caution">
    <text evidence="2">The sequence shown here is derived from an EMBL/GenBank/DDBJ whole genome shotgun (WGS) entry which is preliminary data.</text>
</comment>
<dbReference type="Proteomes" id="UP001385951">
    <property type="component" value="Unassembled WGS sequence"/>
</dbReference>
<dbReference type="EMBL" id="JASBNA010000007">
    <property type="protein sequence ID" value="KAK7690393.1"/>
    <property type="molecule type" value="Genomic_DNA"/>
</dbReference>
<name>A0AAW0GJI4_9APHY</name>
<sequence>MVFAWWMACLADAYRSVYYRRKPLLDDDDYDIDFYTAEKTMSAEPSSSSDNSQVSPREQLQGYYRAAHALARMSRQMSRYLWRPATESDGVPVQTVWGFMNSLDEWKDQYLNQVGVPPNFPSDWDFISCVTACASDVTYHIQWIILFSAVDDYGIREQNDLVRTGSPGETNTTSHEEIENSKKKLYEDTLHGACRIAGLAGVLTSHGYMRLDSAVMHVSCIHAGFFLAKLGRPEVLNCIAALKQYSHAYEEMAERAAEIQKVYEAAVGGEFDFAHMASVVPRPNGHAGYPMDGLMSVRHNSHSPAHHQQHHQSSPLSQFPVTADNGFYA</sequence>
<protein>
    <submittedName>
        <fullName evidence="2">Uncharacterized protein</fullName>
    </submittedName>
</protein>
<dbReference type="CDD" id="cd12148">
    <property type="entry name" value="fungal_TF_MHR"/>
    <property type="match status" value="1"/>
</dbReference>